<evidence type="ECO:0000256" key="2">
    <source>
        <dbReference type="PROSITE-ProRule" id="PRU00124"/>
    </source>
</evidence>
<feature type="region of interest" description="Disordered" evidence="3">
    <location>
        <begin position="162"/>
        <end position="187"/>
    </location>
</feature>
<organism evidence="5 6">
    <name type="scientific">Parascaris equorum</name>
    <name type="common">Equine roundworm</name>
    <dbReference type="NCBI Taxonomy" id="6256"/>
    <lineage>
        <taxon>Eukaryota</taxon>
        <taxon>Metazoa</taxon>
        <taxon>Ecdysozoa</taxon>
        <taxon>Nematoda</taxon>
        <taxon>Chromadorea</taxon>
        <taxon>Rhabditida</taxon>
        <taxon>Spirurina</taxon>
        <taxon>Ascaridomorpha</taxon>
        <taxon>Ascaridoidea</taxon>
        <taxon>Ascarididae</taxon>
        <taxon>Parascaris</taxon>
    </lineage>
</organism>
<dbReference type="InterPro" id="IPR050778">
    <property type="entry name" value="Cueball_EGF_LRP_Nidogen"/>
</dbReference>
<dbReference type="InterPro" id="IPR011042">
    <property type="entry name" value="6-blade_b-propeller_TolB-like"/>
</dbReference>
<feature type="domain" description="EGF-like" evidence="4">
    <location>
        <begin position="96"/>
        <end position="109"/>
    </location>
</feature>
<dbReference type="WBParaSite" id="PEQ_0000815301-mRNA-1">
    <property type="protein sequence ID" value="PEQ_0000815301-mRNA-1"/>
    <property type="gene ID" value="PEQ_0000815301"/>
</dbReference>
<dbReference type="CDD" id="cd00112">
    <property type="entry name" value="LDLa"/>
    <property type="match status" value="1"/>
</dbReference>
<dbReference type="PANTHER" id="PTHR46513:SF13">
    <property type="entry name" value="EGF-LIKE DOMAIN-CONTAINING PROTEIN"/>
    <property type="match status" value="1"/>
</dbReference>
<comment type="caution">
    <text evidence="2">Lacks conserved residue(s) required for the propagation of feature annotation.</text>
</comment>
<evidence type="ECO:0000313" key="5">
    <source>
        <dbReference type="Proteomes" id="UP000887564"/>
    </source>
</evidence>
<dbReference type="AlphaFoldDB" id="A0A914RTI2"/>
<proteinExistence type="predicted"/>
<dbReference type="SUPFAM" id="SSF57424">
    <property type="entry name" value="LDL receptor-like module"/>
    <property type="match status" value="1"/>
</dbReference>
<dbReference type="InterPro" id="IPR002172">
    <property type="entry name" value="LDrepeatLR_classA_rpt"/>
</dbReference>
<dbReference type="SMART" id="SM00192">
    <property type="entry name" value="LDLa"/>
    <property type="match status" value="1"/>
</dbReference>
<name>A0A914RTI2_PAREQ</name>
<dbReference type="Proteomes" id="UP000887564">
    <property type="component" value="Unplaced"/>
</dbReference>
<dbReference type="PROSITE" id="PS50068">
    <property type="entry name" value="LDLRA_2"/>
    <property type="match status" value="1"/>
</dbReference>
<dbReference type="InterPro" id="IPR000742">
    <property type="entry name" value="EGF"/>
</dbReference>
<keyword evidence="5" id="KW-1185">Reference proteome</keyword>
<dbReference type="SUPFAM" id="SSF63825">
    <property type="entry name" value="YWTD domain"/>
    <property type="match status" value="1"/>
</dbReference>
<dbReference type="PANTHER" id="PTHR46513">
    <property type="entry name" value="VITELLOGENIN RECEPTOR-LIKE PROTEIN-RELATED-RELATED"/>
    <property type="match status" value="1"/>
</dbReference>
<accession>A0A914RTI2</accession>
<dbReference type="PROSITE" id="PS01186">
    <property type="entry name" value="EGF_2"/>
    <property type="match status" value="1"/>
</dbReference>
<evidence type="ECO:0000259" key="4">
    <source>
        <dbReference type="PROSITE" id="PS01186"/>
    </source>
</evidence>
<evidence type="ECO:0000256" key="3">
    <source>
        <dbReference type="SAM" id="MobiDB-lite"/>
    </source>
</evidence>
<dbReference type="Gene3D" id="4.10.400.10">
    <property type="entry name" value="Low-density Lipoprotein Receptor"/>
    <property type="match status" value="1"/>
</dbReference>
<evidence type="ECO:0000256" key="1">
    <source>
        <dbReference type="ARBA" id="ARBA00023157"/>
    </source>
</evidence>
<sequence length="205" mass="23508">MTHIFGLAVFEDFLYWTDWTNRTVERAHKITGEMRTVILNFTHYRPMGVKASRSERIVHPLLQMTADGQHLSHPCRKANRCDNICLASKSQEEFTCVCAQGFRAEGNKCKPDCKPSDFICHNTFKCLPFWWVCDGQDDCGDMEDERFGIKASSFNVKLYAMQSSQKRKPPSEKRGSVNEAKSGMVKGRRQQLEGVSIRCEQCNLQ</sequence>
<dbReference type="Pfam" id="PF00057">
    <property type="entry name" value="Ldl_recept_a"/>
    <property type="match status" value="1"/>
</dbReference>
<evidence type="ECO:0000313" key="6">
    <source>
        <dbReference type="WBParaSite" id="PEQ_0000815301-mRNA-1"/>
    </source>
</evidence>
<reference evidence="6" key="1">
    <citation type="submission" date="2022-11" db="UniProtKB">
        <authorList>
            <consortium name="WormBaseParasite"/>
        </authorList>
    </citation>
    <scope>IDENTIFICATION</scope>
</reference>
<dbReference type="InterPro" id="IPR036055">
    <property type="entry name" value="LDL_receptor-like_sf"/>
</dbReference>
<keyword evidence="1" id="KW-1015">Disulfide bond</keyword>
<protein>
    <submittedName>
        <fullName evidence="6">EGF-like domain-containing protein</fullName>
    </submittedName>
</protein>
<dbReference type="Gene3D" id="2.120.10.30">
    <property type="entry name" value="TolB, C-terminal domain"/>
    <property type="match status" value="1"/>
</dbReference>